<dbReference type="Pfam" id="PF07254">
    <property type="entry name" value="Cpta_toxin"/>
    <property type="match status" value="1"/>
</dbReference>
<keyword evidence="1" id="KW-0472">Membrane</keyword>
<protein>
    <submittedName>
        <fullName evidence="2">Uncharacterized protein</fullName>
    </submittedName>
</protein>
<feature type="transmembrane region" description="Helical" evidence="1">
    <location>
        <begin position="20"/>
        <end position="53"/>
    </location>
</feature>
<keyword evidence="1" id="KW-1133">Transmembrane helix</keyword>
<dbReference type="Proteomes" id="UP000594435">
    <property type="component" value="Chromosome 1"/>
</dbReference>
<evidence type="ECO:0000256" key="1">
    <source>
        <dbReference type="SAM" id="Phobius"/>
    </source>
</evidence>
<organism evidence="2 3">
    <name type="scientific">Vibrio navarrensis</name>
    <dbReference type="NCBI Taxonomy" id="29495"/>
    <lineage>
        <taxon>Bacteria</taxon>
        <taxon>Pseudomonadati</taxon>
        <taxon>Pseudomonadota</taxon>
        <taxon>Gammaproteobacteria</taxon>
        <taxon>Vibrionales</taxon>
        <taxon>Vibrionaceae</taxon>
        <taxon>Vibrio</taxon>
    </lineage>
</organism>
<accession>A0AAJ4IA86</accession>
<evidence type="ECO:0000313" key="3">
    <source>
        <dbReference type="Proteomes" id="UP000594435"/>
    </source>
</evidence>
<dbReference type="RefSeq" id="WP_171816739.1">
    <property type="nucleotide sequence ID" value="NZ_CP065217.1"/>
</dbReference>
<dbReference type="EMBL" id="CP065217">
    <property type="protein sequence ID" value="QPL53145.1"/>
    <property type="molecule type" value="Genomic_DNA"/>
</dbReference>
<gene>
    <name evidence="2" type="ORF">I3X05_14305</name>
</gene>
<sequence>MSLTTSARYVNLTCFSSRKAHWLSAGVFSLALWALVYSALPLVTLFPLFTILLQRYQNRDILYPQLQGHLSLSFSGRLKLGQQQWQLAWVNSQFYWWFISLKTASGERFLIWRDSCQEDEYRQLLVVIKQLQMKRELT</sequence>
<evidence type="ECO:0000313" key="2">
    <source>
        <dbReference type="EMBL" id="QPL53145.1"/>
    </source>
</evidence>
<dbReference type="InterPro" id="IPR009883">
    <property type="entry name" value="YgfX"/>
</dbReference>
<name>A0AAJ4IA86_9VIBR</name>
<dbReference type="AlphaFoldDB" id="A0AAJ4IA86"/>
<proteinExistence type="predicted"/>
<reference evidence="2 3" key="1">
    <citation type="submission" date="2020-11" db="EMBL/GenBank/DDBJ databases">
        <title>Complete and Circularized Genome Assembly of a human isolate of Vibrio navarrensis biotype pommerensis with MiSeq and MinION Sequence Data.</title>
        <authorList>
            <person name="Schwartz K."/>
            <person name="Borowiak M."/>
            <person name="Deneke C."/>
            <person name="Balau V."/>
            <person name="Metelmann C."/>
            <person name="Strauch E."/>
        </authorList>
    </citation>
    <scope>NUCLEOTIDE SEQUENCE [LARGE SCALE GENOMIC DNA]</scope>
    <source>
        <strain evidence="2 3">20-VB00237</strain>
    </source>
</reference>
<keyword evidence="1" id="KW-0812">Transmembrane</keyword>